<dbReference type="AlphaFoldDB" id="A0A834HNM5"/>
<organism evidence="2 3">
    <name type="scientific">Rhynchophorus ferrugineus</name>
    <name type="common">Red palm weevil</name>
    <name type="synonym">Curculio ferrugineus</name>
    <dbReference type="NCBI Taxonomy" id="354439"/>
    <lineage>
        <taxon>Eukaryota</taxon>
        <taxon>Metazoa</taxon>
        <taxon>Ecdysozoa</taxon>
        <taxon>Arthropoda</taxon>
        <taxon>Hexapoda</taxon>
        <taxon>Insecta</taxon>
        <taxon>Pterygota</taxon>
        <taxon>Neoptera</taxon>
        <taxon>Endopterygota</taxon>
        <taxon>Coleoptera</taxon>
        <taxon>Polyphaga</taxon>
        <taxon>Cucujiformia</taxon>
        <taxon>Curculionidae</taxon>
        <taxon>Dryophthorinae</taxon>
        <taxon>Rhynchophorus</taxon>
    </lineage>
</organism>
<comment type="caution">
    <text evidence="2">The sequence shown here is derived from an EMBL/GenBank/DDBJ whole genome shotgun (WGS) entry which is preliminary data.</text>
</comment>
<name>A0A834HNM5_RHYFE</name>
<dbReference type="EMBL" id="JAACXV010017118">
    <property type="protein sequence ID" value="KAF7264424.1"/>
    <property type="molecule type" value="Genomic_DNA"/>
</dbReference>
<keyword evidence="1" id="KW-0175">Coiled coil</keyword>
<protein>
    <submittedName>
        <fullName evidence="2">Uncharacterized protein</fullName>
    </submittedName>
</protein>
<feature type="coiled-coil region" evidence="1">
    <location>
        <begin position="34"/>
        <end position="61"/>
    </location>
</feature>
<gene>
    <name evidence="2" type="ORF">GWI33_023230</name>
</gene>
<proteinExistence type="predicted"/>
<accession>A0A834HNM5</accession>
<evidence type="ECO:0000256" key="1">
    <source>
        <dbReference type="SAM" id="Coils"/>
    </source>
</evidence>
<keyword evidence="3" id="KW-1185">Reference proteome</keyword>
<evidence type="ECO:0000313" key="2">
    <source>
        <dbReference type="EMBL" id="KAF7264424.1"/>
    </source>
</evidence>
<dbReference type="Proteomes" id="UP000625711">
    <property type="component" value="Unassembled WGS sequence"/>
</dbReference>
<dbReference type="OrthoDB" id="6807604at2759"/>
<reference evidence="2" key="1">
    <citation type="submission" date="2020-08" db="EMBL/GenBank/DDBJ databases">
        <title>Genome sequencing and assembly of the red palm weevil Rhynchophorus ferrugineus.</title>
        <authorList>
            <person name="Dias G.B."/>
            <person name="Bergman C.M."/>
            <person name="Manee M."/>
        </authorList>
    </citation>
    <scope>NUCLEOTIDE SEQUENCE</scope>
    <source>
        <strain evidence="2">AA-2017</strain>
        <tissue evidence="2">Whole larva</tissue>
    </source>
</reference>
<sequence length="156" mass="18499">MDNFNVDIKTLDIETAEKMLPEWELKYQRDSTEIQNLDIILKEKKEQLDSLEVRKLNLQNTLKINKEIIEVLNNREKDVLQTLQKANVTYPIYKARAEQYKNDLESKILQLKQSGKEPSNIDYSATIKKLKEEKQMIMLNIEKNTQYINNFIKKHG</sequence>
<evidence type="ECO:0000313" key="3">
    <source>
        <dbReference type="Proteomes" id="UP000625711"/>
    </source>
</evidence>